<accession>A0A2H0BK48</accession>
<name>A0A2H0BK48_9BACT</name>
<organism evidence="2 3">
    <name type="scientific">Candidatus Woesebacteria bacterium CG22_combo_CG10-13_8_21_14_all_39_10</name>
    <dbReference type="NCBI Taxonomy" id="1975059"/>
    <lineage>
        <taxon>Bacteria</taxon>
        <taxon>Candidatus Woeseibacteriota</taxon>
    </lineage>
</organism>
<keyword evidence="1" id="KW-1133">Transmembrane helix</keyword>
<feature type="transmembrane region" description="Helical" evidence="1">
    <location>
        <begin position="12"/>
        <end position="37"/>
    </location>
</feature>
<keyword evidence="1" id="KW-0812">Transmembrane</keyword>
<reference evidence="2 3" key="1">
    <citation type="submission" date="2017-09" db="EMBL/GenBank/DDBJ databases">
        <title>Depth-based differentiation of microbial function through sediment-hosted aquifers and enrichment of novel symbionts in the deep terrestrial subsurface.</title>
        <authorList>
            <person name="Probst A.J."/>
            <person name="Ladd B."/>
            <person name="Jarett J.K."/>
            <person name="Geller-Mcgrath D.E."/>
            <person name="Sieber C.M."/>
            <person name="Emerson J.B."/>
            <person name="Anantharaman K."/>
            <person name="Thomas B.C."/>
            <person name="Malmstrom R."/>
            <person name="Stieglmeier M."/>
            <person name="Klingl A."/>
            <person name="Woyke T."/>
            <person name="Ryan C.M."/>
            <person name="Banfield J.F."/>
        </authorList>
    </citation>
    <scope>NUCLEOTIDE SEQUENCE [LARGE SCALE GENOMIC DNA]</scope>
    <source>
        <strain evidence="2">CG22_combo_CG10-13_8_21_14_all_39_10</strain>
    </source>
</reference>
<feature type="transmembrane region" description="Helical" evidence="1">
    <location>
        <begin position="138"/>
        <end position="155"/>
    </location>
</feature>
<keyword evidence="1" id="KW-0472">Membrane</keyword>
<evidence type="ECO:0000256" key="1">
    <source>
        <dbReference type="SAM" id="Phobius"/>
    </source>
</evidence>
<protein>
    <recommendedName>
        <fullName evidence="4">CDP-alcohol phosphatidyltransferase</fullName>
    </recommendedName>
</protein>
<sequence length="180" mass="22080">MNRSKIRFLYLLVFLRLSCPFLIFPYPLVAIIINYLLDCWDGLIFNKLGYGLKTYRFVDQLLDLYWLTFILIYLIFNRPEPIVFFSSLFFFLLRFVGVIIFIFRRKENHFLFFPNVFEHLFWVYIISKQFNFPQLIKFPLWGIFLLILTPLKVFNEYLIHQKKFSLLNTIMRKKILNWSD</sequence>
<evidence type="ECO:0000313" key="2">
    <source>
        <dbReference type="EMBL" id="PIP57929.1"/>
    </source>
</evidence>
<evidence type="ECO:0008006" key="4">
    <source>
        <dbReference type="Google" id="ProtNLM"/>
    </source>
</evidence>
<feature type="transmembrane region" description="Helical" evidence="1">
    <location>
        <begin position="57"/>
        <end position="76"/>
    </location>
</feature>
<dbReference type="Proteomes" id="UP000229847">
    <property type="component" value="Unassembled WGS sequence"/>
</dbReference>
<proteinExistence type="predicted"/>
<evidence type="ECO:0000313" key="3">
    <source>
        <dbReference type="Proteomes" id="UP000229847"/>
    </source>
</evidence>
<dbReference type="EMBL" id="PCSW01000013">
    <property type="protein sequence ID" value="PIP57929.1"/>
    <property type="molecule type" value="Genomic_DNA"/>
</dbReference>
<gene>
    <name evidence="2" type="ORF">COX03_00435</name>
</gene>
<feature type="transmembrane region" description="Helical" evidence="1">
    <location>
        <begin position="82"/>
        <end position="103"/>
    </location>
</feature>
<dbReference type="AlphaFoldDB" id="A0A2H0BK48"/>
<comment type="caution">
    <text evidence="2">The sequence shown here is derived from an EMBL/GenBank/DDBJ whole genome shotgun (WGS) entry which is preliminary data.</text>
</comment>